<dbReference type="InterPro" id="IPR052781">
    <property type="entry name" value="Cys_protease_inhibitor_I42"/>
</dbReference>
<dbReference type="Gene3D" id="2.60.40.2020">
    <property type="match status" value="1"/>
</dbReference>
<protein>
    <submittedName>
        <fullName evidence="5">Transmembrane protein</fullName>
    </submittedName>
</protein>
<evidence type="ECO:0000256" key="1">
    <source>
        <dbReference type="ARBA" id="ARBA00022690"/>
    </source>
</evidence>
<proteinExistence type="predicted"/>
<feature type="chain" id="PRO_5043979145" evidence="3">
    <location>
        <begin position="22"/>
        <end position="189"/>
    </location>
</feature>
<dbReference type="AlphaFoldDB" id="A0AAV9XTY7"/>
<dbReference type="PANTHER" id="PTHR36530">
    <property type="entry name" value="INHIBITOR OF CYSTEINE PEPTIDASE"/>
    <property type="match status" value="1"/>
</dbReference>
<organism evidence="5 6">
    <name type="scientific">Cryptosporidium xiaoi</name>
    <dbReference type="NCBI Taxonomy" id="659607"/>
    <lineage>
        <taxon>Eukaryota</taxon>
        <taxon>Sar</taxon>
        <taxon>Alveolata</taxon>
        <taxon>Apicomplexa</taxon>
        <taxon>Conoidasida</taxon>
        <taxon>Coccidia</taxon>
        <taxon>Eucoccidiorida</taxon>
        <taxon>Eimeriorina</taxon>
        <taxon>Cryptosporidiidae</taxon>
        <taxon>Cryptosporidium</taxon>
    </lineage>
</organism>
<sequence>MMHKLVKLTLILVFLVKYSSSMPTIKPELGDNSKASIDINTCDDSKPFQIDASDFKQVTINVNGLHASTDIHMLITTHIDTIININLTGNPTTGYTHKIVELPLESIVKFVESRYIPKKHKEVVLGFGGVYIFEFVSKSAGKTNARIDYARFFESQPNPLSKVFIEFIVVEHASGHIEETNSESKLQRQ</sequence>
<dbReference type="EMBL" id="JAWDEY010000035">
    <property type="protein sequence ID" value="KAK6588157.1"/>
    <property type="molecule type" value="Genomic_DNA"/>
</dbReference>
<dbReference type="PANTHER" id="PTHR36530:SF1">
    <property type="entry name" value="AMOEBIASIN-1"/>
    <property type="match status" value="1"/>
</dbReference>
<dbReference type="Proteomes" id="UP001311799">
    <property type="component" value="Unassembled WGS sequence"/>
</dbReference>
<gene>
    <name evidence="5" type="ORF">RS030_71009</name>
</gene>
<evidence type="ECO:0000313" key="6">
    <source>
        <dbReference type="Proteomes" id="UP001311799"/>
    </source>
</evidence>
<keyword evidence="5" id="KW-0812">Transmembrane</keyword>
<dbReference type="Pfam" id="PF09394">
    <property type="entry name" value="Inhibitor_I42"/>
    <property type="match status" value="1"/>
</dbReference>
<evidence type="ECO:0000259" key="4">
    <source>
        <dbReference type="Pfam" id="PF09394"/>
    </source>
</evidence>
<keyword evidence="1" id="KW-0646">Protease inhibitor</keyword>
<feature type="domain" description="Proteinase inhibitor I42 chagasin" evidence="4">
    <location>
        <begin position="79"/>
        <end position="161"/>
    </location>
</feature>
<keyword evidence="3" id="KW-0732">Signal</keyword>
<accession>A0AAV9XTY7</accession>
<keyword evidence="2" id="KW-0789">Thiol protease inhibitor</keyword>
<keyword evidence="6" id="KW-1185">Reference proteome</keyword>
<keyword evidence="5" id="KW-0472">Membrane</keyword>
<reference evidence="5 6" key="1">
    <citation type="submission" date="2023-10" db="EMBL/GenBank/DDBJ databases">
        <title>Comparative genomics analysis reveals potential genetic determinants of host preference in Cryptosporidium xiaoi.</title>
        <authorList>
            <person name="Xiao L."/>
            <person name="Li J."/>
        </authorList>
    </citation>
    <scope>NUCLEOTIDE SEQUENCE [LARGE SCALE GENOMIC DNA]</scope>
    <source>
        <strain evidence="5 6">52996</strain>
    </source>
</reference>
<dbReference type="InterPro" id="IPR036331">
    <property type="entry name" value="Chagasin-like_sf"/>
</dbReference>
<evidence type="ECO:0000256" key="2">
    <source>
        <dbReference type="ARBA" id="ARBA00022704"/>
    </source>
</evidence>
<dbReference type="SUPFAM" id="SSF141066">
    <property type="entry name" value="ICP-like"/>
    <property type="match status" value="1"/>
</dbReference>
<name>A0AAV9XTY7_9CRYT</name>
<dbReference type="GO" id="GO:0004869">
    <property type="term" value="F:cysteine-type endopeptidase inhibitor activity"/>
    <property type="evidence" value="ECO:0007669"/>
    <property type="project" value="UniProtKB-KW"/>
</dbReference>
<dbReference type="InterPro" id="IPR018990">
    <property type="entry name" value="Prot_inh_I42_chagasin"/>
</dbReference>
<evidence type="ECO:0000256" key="3">
    <source>
        <dbReference type="SAM" id="SignalP"/>
    </source>
</evidence>
<feature type="signal peptide" evidence="3">
    <location>
        <begin position="1"/>
        <end position="21"/>
    </location>
</feature>
<comment type="caution">
    <text evidence="5">The sequence shown here is derived from an EMBL/GenBank/DDBJ whole genome shotgun (WGS) entry which is preliminary data.</text>
</comment>
<evidence type="ECO:0000313" key="5">
    <source>
        <dbReference type="EMBL" id="KAK6588157.1"/>
    </source>
</evidence>